<dbReference type="RefSeq" id="WP_246068082.1">
    <property type="nucleotide sequence ID" value="NZ_JBHTGQ010000010.1"/>
</dbReference>
<organism evidence="1 2">
    <name type="scientific">Paenibacillus thermoaerophilus</name>
    <dbReference type="NCBI Taxonomy" id="1215385"/>
    <lineage>
        <taxon>Bacteria</taxon>
        <taxon>Bacillati</taxon>
        <taxon>Bacillota</taxon>
        <taxon>Bacilli</taxon>
        <taxon>Bacillales</taxon>
        <taxon>Paenibacillaceae</taxon>
        <taxon>Paenibacillus</taxon>
    </lineage>
</organism>
<gene>
    <name evidence="1" type="ORF">ACFQWB_04715</name>
</gene>
<protein>
    <submittedName>
        <fullName evidence="1">DUF1450 domain-containing protein</fullName>
    </submittedName>
</protein>
<dbReference type="EMBL" id="JBHTGQ010000010">
    <property type="protein sequence ID" value="MFC7749244.1"/>
    <property type="molecule type" value="Genomic_DNA"/>
</dbReference>
<name>A0ABW2V2Z9_9BACL</name>
<dbReference type="InterPro" id="IPR009910">
    <property type="entry name" value="DUF1450"/>
</dbReference>
<keyword evidence="2" id="KW-1185">Reference proteome</keyword>
<dbReference type="Proteomes" id="UP001596528">
    <property type="component" value="Unassembled WGS sequence"/>
</dbReference>
<proteinExistence type="predicted"/>
<reference evidence="2" key="1">
    <citation type="journal article" date="2019" name="Int. J. Syst. Evol. Microbiol.">
        <title>The Global Catalogue of Microorganisms (GCM) 10K type strain sequencing project: providing services to taxonomists for standard genome sequencing and annotation.</title>
        <authorList>
            <consortium name="The Broad Institute Genomics Platform"/>
            <consortium name="The Broad Institute Genome Sequencing Center for Infectious Disease"/>
            <person name="Wu L."/>
            <person name="Ma J."/>
        </authorList>
    </citation>
    <scope>NUCLEOTIDE SEQUENCE [LARGE SCALE GENOMIC DNA]</scope>
    <source>
        <strain evidence="2">JCM 18657</strain>
    </source>
</reference>
<accession>A0ABW2V2Z9</accession>
<comment type="caution">
    <text evidence="1">The sequence shown here is derived from an EMBL/GenBank/DDBJ whole genome shotgun (WGS) entry which is preliminary data.</text>
</comment>
<evidence type="ECO:0000313" key="2">
    <source>
        <dbReference type="Proteomes" id="UP001596528"/>
    </source>
</evidence>
<dbReference type="Pfam" id="PF07293">
    <property type="entry name" value="DUF1450"/>
    <property type="match status" value="1"/>
</dbReference>
<sequence>MGAKKIKYCEKNLKKLGTKPAYKAMKKLYPEMKQKKRECLGRCGLCSKKCFAMIGKKEVVSAPTAESLYLALLERIG</sequence>
<evidence type="ECO:0000313" key="1">
    <source>
        <dbReference type="EMBL" id="MFC7749244.1"/>
    </source>
</evidence>